<evidence type="ECO:0000256" key="5">
    <source>
        <dbReference type="SAM" id="Phobius"/>
    </source>
</evidence>
<dbReference type="RefSeq" id="XP_001273818.1">
    <property type="nucleotide sequence ID" value="XM_001273817.1"/>
</dbReference>
<keyword evidence="7" id="KW-1185">Reference proteome</keyword>
<feature type="transmembrane region" description="Helical" evidence="5">
    <location>
        <begin position="55"/>
        <end position="76"/>
    </location>
</feature>
<dbReference type="Proteomes" id="UP000006701">
    <property type="component" value="Unassembled WGS sequence"/>
</dbReference>
<evidence type="ECO:0000256" key="3">
    <source>
        <dbReference type="ARBA" id="ARBA00022989"/>
    </source>
</evidence>
<dbReference type="Pfam" id="PF04479">
    <property type="entry name" value="RTA1"/>
    <property type="match status" value="1"/>
</dbReference>
<dbReference type="OMA" id="MAQLEPY"/>
<proteinExistence type="predicted"/>
<keyword evidence="2 5" id="KW-0812">Transmembrane</keyword>
<reference evidence="6 7" key="1">
    <citation type="journal article" date="2008" name="PLoS Genet.">
        <title>Genomic islands in the pathogenic filamentous fungus Aspergillus fumigatus.</title>
        <authorList>
            <person name="Fedorova N.D."/>
            <person name="Khaldi N."/>
            <person name="Joardar V.S."/>
            <person name="Maiti R."/>
            <person name="Amedeo P."/>
            <person name="Anderson M.J."/>
            <person name="Crabtree J."/>
            <person name="Silva J.C."/>
            <person name="Badger J.H."/>
            <person name="Albarraq A."/>
            <person name="Angiuoli S."/>
            <person name="Bussey H."/>
            <person name="Bowyer P."/>
            <person name="Cotty P.J."/>
            <person name="Dyer P.S."/>
            <person name="Egan A."/>
            <person name="Galens K."/>
            <person name="Fraser-Liggett C.M."/>
            <person name="Haas B.J."/>
            <person name="Inman J.M."/>
            <person name="Kent R."/>
            <person name="Lemieux S."/>
            <person name="Malavazi I."/>
            <person name="Orvis J."/>
            <person name="Roemer T."/>
            <person name="Ronning C.M."/>
            <person name="Sundaram J.P."/>
            <person name="Sutton G."/>
            <person name="Turner G."/>
            <person name="Venter J.C."/>
            <person name="White O.R."/>
            <person name="Whitty B.R."/>
            <person name="Youngman P."/>
            <person name="Wolfe K.H."/>
            <person name="Goldman G.H."/>
            <person name="Wortman J.R."/>
            <person name="Jiang B."/>
            <person name="Denning D.W."/>
            <person name="Nierman W.C."/>
        </authorList>
    </citation>
    <scope>NUCLEOTIDE SEQUENCE [LARGE SCALE GENOMIC DNA]</scope>
    <source>
        <strain evidence="7">ATCC 1007 / CBS 513.65 / DSM 816 / NCTC 3887 / NRRL 1</strain>
    </source>
</reference>
<evidence type="ECO:0000313" key="7">
    <source>
        <dbReference type="Proteomes" id="UP000006701"/>
    </source>
</evidence>
<organism evidence="6 7">
    <name type="scientific">Aspergillus clavatus (strain ATCC 1007 / CBS 513.65 / DSM 816 / NCTC 3887 / NRRL 1 / QM 1276 / 107)</name>
    <dbReference type="NCBI Taxonomy" id="344612"/>
    <lineage>
        <taxon>Eukaryota</taxon>
        <taxon>Fungi</taxon>
        <taxon>Dikarya</taxon>
        <taxon>Ascomycota</taxon>
        <taxon>Pezizomycotina</taxon>
        <taxon>Eurotiomycetes</taxon>
        <taxon>Eurotiomycetidae</taxon>
        <taxon>Eurotiales</taxon>
        <taxon>Aspergillaceae</taxon>
        <taxon>Aspergillus</taxon>
        <taxon>Aspergillus subgen. Fumigati</taxon>
    </lineage>
</organism>
<dbReference type="AlphaFoldDB" id="A1CCY5"/>
<protein>
    <submittedName>
        <fullName evidence="6">RTA1 domain protein, putative</fullName>
    </submittedName>
</protein>
<dbReference type="GO" id="GO:0016020">
    <property type="term" value="C:membrane"/>
    <property type="evidence" value="ECO:0007669"/>
    <property type="project" value="UniProtKB-SubCell"/>
</dbReference>
<evidence type="ECO:0000256" key="4">
    <source>
        <dbReference type="ARBA" id="ARBA00023136"/>
    </source>
</evidence>
<evidence type="ECO:0000256" key="2">
    <source>
        <dbReference type="ARBA" id="ARBA00022692"/>
    </source>
</evidence>
<evidence type="ECO:0000313" key="6">
    <source>
        <dbReference type="EMBL" id="EAW12392.1"/>
    </source>
</evidence>
<dbReference type="KEGG" id="act:ACLA_063600"/>
<keyword evidence="4 5" id="KW-0472">Membrane</keyword>
<feature type="transmembrane region" description="Helical" evidence="5">
    <location>
        <begin position="88"/>
        <end position="110"/>
    </location>
</feature>
<dbReference type="HOGENOM" id="CLU_033465_5_0_1"/>
<dbReference type="OrthoDB" id="3358017at2759"/>
<dbReference type="PANTHER" id="PTHR31465:SF27">
    <property type="entry name" value="DOMAIN PROTEIN, PUTATIVE (AFU_ORTHOLOGUE AFUA_3G01030)-RELATED"/>
    <property type="match status" value="1"/>
</dbReference>
<gene>
    <name evidence="6" type="ORF">ACLA_063600</name>
</gene>
<dbReference type="VEuPathDB" id="FungiDB:ACLA_063600"/>
<feature type="transmembrane region" description="Helical" evidence="5">
    <location>
        <begin position="12"/>
        <end position="34"/>
    </location>
</feature>
<dbReference type="PANTHER" id="PTHR31465">
    <property type="entry name" value="PROTEIN RTA1-RELATED"/>
    <property type="match status" value="1"/>
</dbReference>
<dbReference type="EMBL" id="DS027050">
    <property type="protein sequence ID" value="EAW12392.1"/>
    <property type="molecule type" value="Genomic_DNA"/>
</dbReference>
<keyword evidence="3 5" id="KW-1133">Transmembrane helix</keyword>
<dbReference type="GeneID" id="4705909"/>
<dbReference type="InterPro" id="IPR007568">
    <property type="entry name" value="RTA1"/>
</dbReference>
<accession>A1CCY5</accession>
<name>A1CCY5_ASPCL</name>
<evidence type="ECO:0000256" key="1">
    <source>
        <dbReference type="ARBA" id="ARBA00004141"/>
    </source>
</evidence>
<sequence>MAKLEPYAGVYYLWVYLPSISAAVLFAASVYMVFGRLIRSIEAEKYSIVRINWPTRTFVASDVLSFLVQGSGAGLMASGSSPTTGGNVIIGGLMIQVVMFGLFMVTSVVFQLRMNRGSRGQIFDAGVPWKTHLHVLDAASALIMARSIFRVIEYAMRQKVYLLSHEWTLYIFDSLLMWTAIVKHGRVVSGDDSHACIRNACAGHGQRE</sequence>
<comment type="subcellular location">
    <subcellularLocation>
        <location evidence="1">Membrane</location>
        <topology evidence="1">Multi-pass membrane protein</topology>
    </subcellularLocation>
</comment>